<dbReference type="PANTHER" id="PTHR31480">
    <property type="entry name" value="BIFUNCTIONAL LYCOPENE CYCLASE/PHYTOENE SYNTHASE"/>
    <property type="match status" value="1"/>
</dbReference>
<proteinExistence type="inferred from homology"/>
<organism evidence="8 9">
    <name type="scientific">Hibiscus sabdariffa</name>
    <name type="common">roselle</name>
    <dbReference type="NCBI Taxonomy" id="183260"/>
    <lineage>
        <taxon>Eukaryota</taxon>
        <taxon>Viridiplantae</taxon>
        <taxon>Streptophyta</taxon>
        <taxon>Embryophyta</taxon>
        <taxon>Tracheophyta</taxon>
        <taxon>Spermatophyta</taxon>
        <taxon>Magnoliopsida</taxon>
        <taxon>eudicotyledons</taxon>
        <taxon>Gunneridae</taxon>
        <taxon>Pentapetalae</taxon>
        <taxon>rosids</taxon>
        <taxon>malvids</taxon>
        <taxon>Malvales</taxon>
        <taxon>Malvaceae</taxon>
        <taxon>Malvoideae</taxon>
        <taxon>Hibiscus</taxon>
    </lineage>
</organism>
<sequence>MFRTLSFSSKPCIGRLQVPESMLTTARAQVVAAPKIPVAFPGSTKQCILDIDLGVHEVVQRQSWPNNLSTEAGNSRKPRFDPMFIGDAYDKCRAICAEYAKTFYLVCVCFGHGCRHLVDDKGAAEGNMGNLWRTDELVDGPNAGYMSSAVLERWEDRLEDIFEGRPYDMLDAALSDTVFNFPLDIKPFRDMIEGMRMDTRKSRYKSFQELYLYCYYVAGTVGLMSVPVMGIAPESSVSAHTIYNAALYLGIGNQLTNILRDVGEDASRGRVYLPQDELAQFGLSDKDVFSRKVTDAWRDFMKEQIIRARFFFNLAEEGASQLDKDSRWPVWSSLILYRKILDAIEENDYDNLTKRAYVGRTKKLLTLPLAYSRALPRPGLSHR</sequence>
<keyword evidence="5" id="KW-0125">Carotenoid biosynthesis</keyword>
<reference evidence="8 9" key="1">
    <citation type="journal article" date="2024" name="G3 (Bethesda)">
        <title>Genome assembly of Hibiscus sabdariffa L. provides insights into metabolisms of medicinal natural products.</title>
        <authorList>
            <person name="Kim T."/>
        </authorList>
    </citation>
    <scope>NUCLEOTIDE SEQUENCE [LARGE SCALE GENOMIC DNA]</scope>
    <source>
        <strain evidence="8">TK-2024</strain>
        <tissue evidence="8">Old leaves</tissue>
    </source>
</reference>
<evidence type="ECO:0000313" key="8">
    <source>
        <dbReference type="EMBL" id="KAK9029485.1"/>
    </source>
</evidence>
<dbReference type="InterPro" id="IPR044843">
    <property type="entry name" value="Trans_IPPS_bact-type"/>
</dbReference>
<dbReference type="SFLD" id="SFLDG01212">
    <property type="entry name" value="Phytoene_synthase_like"/>
    <property type="match status" value="1"/>
</dbReference>
<dbReference type="InterPro" id="IPR019845">
    <property type="entry name" value="Squalene/phytoene_synthase_CS"/>
</dbReference>
<accession>A0ABR2SW62</accession>
<gene>
    <name evidence="8" type="ORF">V6N11_026599</name>
</gene>
<keyword evidence="4" id="KW-0808">Transferase</keyword>
<evidence type="ECO:0000313" key="9">
    <source>
        <dbReference type="Proteomes" id="UP001396334"/>
    </source>
</evidence>
<dbReference type="InterPro" id="IPR002060">
    <property type="entry name" value="Squ/phyt_synthse"/>
</dbReference>
<keyword evidence="7" id="KW-0472">Membrane</keyword>
<name>A0ABR2SW62_9ROSI</name>
<feature type="transmembrane region" description="Helical" evidence="7">
    <location>
        <begin position="210"/>
        <end position="232"/>
    </location>
</feature>
<dbReference type="InterPro" id="IPR033904">
    <property type="entry name" value="Trans_IPPS_HH"/>
</dbReference>
<comment type="caution">
    <text evidence="8">The sequence shown here is derived from an EMBL/GenBank/DDBJ whole genome shotgun (WGS) entry which is preliminary data.</text>
</comment>
<keyword evidence="6" id="KW-0414">Isoprene biosynthesis</keyword>
<comment type="catalytic activity">
    <reaction evidence="1">
        <text>2 (2E,6E,10E)-geranylgeranyl diphosphate = 15-cis-phytoene + 2 diphosphate</text>
        <dbReference type="Rhea" id="RHEA:34475"/>
        <dbReference type="ChEBI" id="CHEBI:27787"/>
        <dbReference type="ChEBI" id="CHEBI:33019"/>
        <dbReference type="ChEBI" id="CHEBI:58756"/>
        <dbReference type="EC" id="2.5.1.32"/>
    </reaction>
</comment>
<dbReference type="Proteomes" id="UP001396334">
    <property type="component" value="Unassembled WGS sequence"/>
</dbReference>
<dbReference type="Gene3D" id="1.10.600.10">
    <property type="entry name" value="Farnesyl Diphosphate Synthase"/>
    <property type="match status" value="1"/>
</dbReference>
<dbReference type="SFLD" id="SFLDG01018">
    <property type="entry name" value="Squalene/Phytoene_Synthase_Lik"/>
    <property type="match status" value="1"/>
</dbReference>
<evidence type="ECO:0000256" key="7">
    <source>
        <dbReference type="SAM" id="Phobius"/>
    </source>
</evidence>
<evidence type="ECO:0000256" key="1">
    <source>
        <dbReference type="ARBA" id="ARBA00001805"/>
    </source>
</evidence>
<comment type="similarity">
    <text evidence="2">Belongs to the phytoene/squalene synthase family.</text>
</comment>
<dbReference type="SFLD" id="SFLDS00005">
    <property type="entry name" value="Isoprenoid_Synthase_Type_I"/>
    <property type="match status" value="1"/>
</dbReference>
<evidence type="ECO:0000256" key="4">
    <source>
        <dbReference type="ARBA" id="ARBA00022679"/>
    </source>
</evidence>
<evidence type="ECO:0000256" key="3">
    <source>
        <dbReference type="ARBA" id="ARBA00012396"/>
    </source>
</evidence>
<dbReference type="Pfam" id="PF00494">
    <property type="entry name" value="SQS_PSY"/>
    <property type="match status" value="1"/>
</dbReference>
<dbReference type="CDD" id="cd00683">
    <property type="entry name" value="Trans_IPPS_HH"/>
    <property type="match status" value="1"/>
</dbReference>
<keyword evidence="7" id="KW-0812">Transmembrane</keyword>
<dbReference type="InterPro" id="IPR008949">
    <property type="entry name" value="Isoprenoid_synthase_dom_sf"/>
</dbReference>
<dbReference type="PROSITE" id="PS01045">
    <property type="entry name" value="SQUALEN_PHYTOEN_SYN_2"/>
    <property type="match status" value="1"/>
</dbReference>
<protein>
    <recommendedName>
        <fullName evidence="3">15-cis-phytoene synthase</fullName>
        <ecNumber evidence="3">2.5.1.32</ecNumber>
    </recommendedName>
</protein>
<evidence type="ECO:0000256" key="2">
    <source>
        <dbReference type="ARBA" id="ARBA00006251"/>
    </source>
</evidence>
<dbReference type="EMBL" id="JBBPBN010000011">
    <property type="protein sequence ID" value="KAK9029485.1"/>
    <property type="molecule type" value="Genomic_DNA"/>
</dbReference>
<keyword evidence="9" id="KW-1185">Reference proteome</keyword>
<dbReference type="PROSITE" id="PS01044">
    <property type="entry name" value="SQUALEN_PHYTOEN_SYN_1"/>
    <property type="match status" value="1"/>
</dbReference>
<evidence type="ECO:0000256" key="5">
    <source>
        <dbReference type="ARBA" id="ARBA00022746"/>
    </source>
</evidence>
<keyword evidence="7" id="KW-1133">Transmembrane helix</keyword>
<evidence type="ECO:0000256" key="6">
    <source>
        <dbReference type="ARBA" id="ARBA00023229"/>
    </source>
</evidence>
<dbReference type="EC" id="2.5.1.32" evidence="3"/>
<dbReference type="SUPFAM" id="SSF48576">
    <property type="entry name" value="Terpenoid synthases"/>
    <property type="match status" value="1"/>
</dbReference>